<dbReference type="Proteomes" id="UP001373909">
    <property type="component" value="Chromosome"/>
</dbReference>
<proteinExistence type="predicted"/>
<reference evidence="1 2" key="1">
    <citation type="submission" date="2024-01" db="EMBL/GenBank/DDBJ databases">
        <title>Draft genome sequences of nine bacterial species from freshwater ponds near Washington, DC.</title>
        <authorList>
            <person name="Pavloudi C."/>
            <person name="Oliver L."/>
            <person name="Slattery K."/>
            <person name="Lissner G."/>
            <person name="Saw J.H."/>
        </authorList>
    </citation>
    <scope>NUCLEOTIDE SEQUENCE [LARGE SCALE GENOMIC DNA]</scope>
    <source>
        <strain evidence="2">TB1-E2</strain>
    </source>
</reference>
<name>A0ABZ2GHJ4_9BURK</name>
<organism evidence="1 2">
    <name type="scientific">Janthinobacterium aestuarii</name>
    <dbReference type="NCBI Taxonomy" id="2985511"/>
    <lineage>
        <taxon>Bacteria</taxon>
        <taxon>Pseudomonadati</taxon>
        <taxon>Pseudomonadota</taxon>
        <taxon>Betaproteobacteria</taxon>
        <taxon>Burkholderiales</taxon>
        <taxon>Oxalobacteraceae</taxon>
        <taxon>Janthinobacterium</taxon>
    </lineage>
</organism>
<gene>
    <name evidence="1" type="ORF">OPV09_17575</name>
</gene>
<dbReference type="RefSeq" id="WP_338678940.1">
    <property type="nucleotide sequence ID" value="NZ_CP142523.1"/>
</dbReference>
<accession>A0ABZ2GHJ4</accession>
<evidence type="ECO:0000313" key="1">
    <source>
        <dbReference type="EMBL" id="WWO44530.1"/>
    </source>
</evidence>
<sequence length="68" mass="7052">MTITAASPAQTNLNNEAAGLALQQLQLAHEVLVKFRSNAGPHGKDEVIAVAQIIATNYAGRVGIKANA</sequence>
<dbReference type="EMBL" id="CP142523">
    <property type="protein sequence ID" value="WWO44530.1"/>
    <property type="molecule type" value="Genomic_DNA"/>
</dbReference>
<keyword evidence="2" id="KW-1185">Reference proteome</keyword>
<protein>
    <submittedName>
        <fullName evidence="1">Uncharacterized protein</fullName>
    </submittedName>
</protein>
<evidence type="ECO:0000313" key="2">
    <source>
        <dbReference type="Proteomes" id="UP001373909"/>
    </source>
</evidence>